<evidence type="ECO:0000313" key="4">
    <source>
        <dbReference type="Proteomes" id="UP000009183"/>
    </source>
</evidence>
<dbReference type="Proteomes" id="UP000009183">
    <property type="component" value="Chromosome 17"/>
</dbReference>
<dbReference type="eggNOG" id="KOG4197">
    <property type="taxonomic scope" value="Eukaryota"/>
</dbReference>
<dbReference type="EMBL" id="FN594950">
    <property type="protein sequence ID" value="CCB43025.1"/>
    <property type="molecule type" value="Genomic_DNA"/>
</dbReference>
<evidence type="ECO:0000313" key="3">
    <source>
        <dbReference type="EMBL" id="CCB43025.1"/>
    </source>
</evidence>
<sequence>MTMISGYSKCGDVDSACELFDQVGGKDLLLFNAVIACYAQNSKLKEALKLFNMMLHPNVNVQPDEMTLASMTCGSPDSLNMIMIYQPMKSDPKRIEKEA</sequence>
<dbReference type="HOGENOM" id="CLU_2324962_0_0_1"/>
<keyword evidence="1" id="KW-0677">Repeat</keyword>
<dbReference type="InterPro" id="IPR002885">
    <property type="entry name" value="PPR_rpt"/>
</dbReference>
<protein>
    <recommendedName>
        <fullName evidence="5">Pentatricopeptide repeat-containing protein</fullName>
    </recommendedName>
</protein>
<feature type="repeat" description="PPR" evidence="2">
    <location>
        <begin position="27"/>
        <end position="61"/>
    </location>
</feature>
<proteinExistence type="predicted"/>
<organism evidence="3 4">
    <name type="scientific">Vitis vinifera</name>
    <name type="common">Grape</name>
    <dbReference type="NCBI Taxonomy" id="29760"/>
    <lineage>
        <taxon>Eukaryota</taxon>
        <taxon>Viridiplantae</taxon>
        <taxon>Streptophyta</taxon>
        <taxon>Embryophyta</taxon>
        <taxon>Tracheophyta</taxon>
        <taxon>Spermatophyta</taxon>
        <taxon>Magnoliopsida</taxon>
        <taxon>eudicotyledons</taxon>
        <taxon>Gunneridae</taxon>
        <taxon>Pentapetalae</taxon>
        <taxon>rosids</taxon>
        <taxon>Vitales</taxon>
        <taxon>Vitaceae</taxon>
        <taxon>Viteae</taxon>
        <taxon>Vitis</taxon>
    </lineage>
</organism>
<dbReference type="NCBIfam" id="TIGR00756">
    <property type="entry name" value="PPR"/>
    <property type="match status" value="2"/>
</dbReference>
<dbReference type="PANTHER" id="PTHR47926">
    <property type="entry name" value="PENTATRICOPEPTIDE REPEAT-CONTAINING PROTEIN"/>
    <property type="match status" value="1"/>
</dbReference>
<dbReference type="AlphaFoldDB" id="F6GSY4"/>
<dbReference type="GO" id="GO:0003723">
    <property type="term" value="F:RNA binding"/>
    <property type="evidence" value="ECO:0007669"/>
    <property type="project" value="InterPro"/>
</dbReference>
<dbReference type="OrthoDB" id="1937829at2759"/>
<name>F6GSY4_VITVI</name>
<gene>
    <name evidence="3" type="ordered locus">VIT_17s0000g07460</name>
</gene>
<dbReference type="PaxDb" id="29760-VIT_17s0000g07460.t01"/>
<dbReference type="InterPro" id="IPR011990">
    <property type="entry name" value="TPR-like_helical_dom_sf"/>
</dbReference>
<accession>F6GSY4</accession>
<evidence type="ECO:0008006" key="5">
    <source>
        <dbReference type="Google" id="ProtNLM"/>
    </source>
</evidence>
<keyword evidence="4" id="KW-1185">Reference proteome</keyword>
<dbReference type="PROSITE" id="PS51375">
    <property type="entry name" value="PPR"/>
    <property type="match status" value="1"/>
</dbReference>
<dbReference type="Gene3D" id="1.25.40.10">
    <property type="entry name" value="Tetratricopeptide repeat domain"/>
    <property type="match status" value="1"/>
</dbReference>
<dbReference type="Pfam" id="PF01535">
    <property type="entry name" value="PPR"/>
    <property type="match status" value="2"/>
</dbReference>
<evidence type="ECO:0000256" key="2">
    <source>
        <dbReference type="PROSITE-ProRule" id="PRU00708"/>
    </source>
</evidence>
<reference evidence="4" key="1">
    <citation type="journal article" date="2007" name="Nature">
        <title>The grapevine genome sequence suggests ancestral hexaploidization in major angiosperm phyla.</title>
        <authorList>
            <consortium name="The French-Italian Public Consortium for Grapevine Genome Characterization."/>
            <person name="Jaillon O."/>
            <person name="Aury J.-M."/>
            <person name="Noel B."/>
            <person name="Policriti A."/>
            <person name="Clepet C."/>
            <person name="Casagrande A."/>
            <person name="Choisne N."/>
            <person name="Aubourg S."/>
            <person name="Vitulo N."/>
            <person name="Jubin C."/>
            <person name="Vezzi A."/>
            <person name="Legeai F."/>
            <person name="Hugueney P."/>
            <person name="Dasilva C."/>
            <person name="Horner D."/>
            <person name="Mica E."/>
            <person name="Jublot D."/>
            <person name="Poulain J."/>
            <person name="Bruyere C."/>
            <person name="Billault A."/>
            <person name="Segurens B."/>
            <person name="Gouyvenoux M."/>
            <person name="Ugarte E."/>
            <person name="Cattonaro F."/>
            <person name="Anthouard V."/>
            <person name="Vico V."/>
            <person name="Del Fabbro C."/>
            <person name="Alaux M."/>
            <person name="Di Gaspero G."/>
            <person name="Dumas V."/>
            <person name="Felice N."/>
            <person name="Paillard S."/>
            <person name="Juman I."/>
            <person name="Moroldo M."/>
            <person name="Scalabrin S."/>
            <person name="Canaguier A."/>
            <person name="Le Clainche I."/>
            <person name="Malacrida G."/>
            <person name="Durand E."/>
            <person name="Pesole G."/>
            <person name="Laucou V."/>
            <person name="Chatelet P."/>
            <person name="Merdinoglu D."/>
            <person name="Delledonne M."/>
            <person name="Pezzotti M."/>
            <person name="Lecharny A."/>
            <person name="Scarpelli C."/>
            <person name="Artiguenave F."/>
            <person name="Pe M.E."/>
            <person name="Valle G."/>
            <person name="Morgante M."/>
            <person name="Caboche M."/>
            <person name="Adam-Blondon A.-F."/>
            <person name="Weissenbach J."/>
            <person name="Quetier F."/>
            <person name="Wincker P."/>
        </authorList>
    </citation>
    <scope>NUCLEOTIDE SEQUENCE [LARGE SCALE GENOMIC DNA]</scope>
    <source>
        <strain evidence="4">cv. Pinot noir / PN40024</strain>
    </source>
</reference>
<evidence type="ECO:0000256" key="1">
    <source>
        <dbReference type="ARBA" id="ARBA00022737"/>
    </source>
</evidence>
<dbReference type="GO" id="GO:0009451">
    <property type="term" value="P:RNA modification"/>
    <property type="evidence" value="ECO:0007669"/>
    <property type="project" value="InterPro"/>
</dbReference>
<dbReference type="InParanoid" id="F6GSY4"/>
<dbReference type="InterPro" id="IPR046960">
    <property type="entry name" value="PPR_At4g14850-like_plant"/>
</dbReference>